<dbReference type="AlphaFoldDB" id="A0A177NPZ6"/>
<evidence type="ECO:0000313" key="7">
    <source>
        <dbReference type="Proteomes" id="UP000077628"/>
    </source>
</evidence>
<comment type="similarity">
    <text evidence="2">Belongs to the bacterial solute-binding protein 2 family.</text>
</comment>
<name>A0A177NPZ6_9GAMM</name>
<evidence type="ECO:0000256" key="3">
    <source>
        <dbReference type="ARBA" id="ARBA00022729"/>
    </source>
</evidence>
<dbReference type="InterPro" id="IPR028082">
    <property type="entry name" value="Peripla_BP_I"/>
</dbReference>
<dbReference type="STRING" id="702114.A1355_03160"/>
<accession>A0A177NPZ6</accession>
<dbReference type="GO" id="GO:0030246">
    <property type="term" value="F:carbohydrate binding"/>
    <property type="evidence" value="ECO:0007669"/>
    <property type="project" value="UniProtKB-ARBA"/>
</dbReference>
<dbReference type="PANTHER" id="PTHR46847">
    <property type="entry name" value="D-ALLOSE-BINDING PERIPLASMIC PROTEIN-RELATED"/>
    <property type="match status" value="1"/>
</dbReference>
<proteinExistence type="inferred from homology"/>
<feature type="signal peptide" evidence="4">
    <location>
        <begin position="1"/>
        <end position="28"/>
    </location>
</feature>
<dbReference type="GO" id="GO:0030313">
    <property type="term" value="C:cell envelope"/>
    <property type="evidence" value="ECO:0007669"/>
    <property type="project" value="UniProtKB-SubCell"/>
</dbReference>
<gene>
    <name evidence="6" type="ORF">A1355_03160</name>
</gene>
<dbReference type="Pfam" id="PF13407">
    <property type="entry name" value="Peripla_BP_4"/>
    <property type="match status" value="1"/>
</dbReference>
<evidence type="ECO:0000256" key="1">
    <source>
        <dbReference type="ARBA" id="ARBA00004196"/>
    </source>
</evidence>
<dbReference type="SUPFAM" id="SSF53822">
    <property type="entry name" value="Periplasmic binding protein-like I"/>
    <property type="match status" value="1"/>
</dbReference>
<sequence>MFAPSLRWVGAWVLGLSCACLPCTPSIADDKSATTEAESASNASSFDTAWGGARNGPPARIGARVAIVCEDLRNGGVLGVTRGIREAAGEIGWQTKIFDAGGNPAGRDRALTAANAQQPDGVIVVGTDARAIGAGLAPFAERGIPVVGWHVDLKAGALDKGPIAINVSSDPLEVARVTATAAVSDARGAGVVIVTDSNFDIALAKAEAMAIVVRRCAECKLLEIRDIAISTAAETMPKITREWLARHGTGLTHLLAINDIYFDYAVPELTQSGRSSASIALLSAGDGSPAAFLRIRAGAFQTATAAEPLNLQGWQLIDELNRLLSGQAVTGYVVPVHLVTAANIASEGAPDLLYDPNNGYREIFRHIWKP</sequence>
<dbReference type="PROSITE" id="PS51257">
    <property type="entry name" value="PROKAR_LIPOPROTEIN"/>
    <property type="match status" value="1"/>
</dbReference>
<reference evidence="7" key="1">
    <citation type="submission" date="2016-03" db="EMBL/GenBank/DDBJ databases">
        <authorList>
            <person name="Heylen K."/>
            <person name="De Vos P."/>
            <person name="Vekeman B."/>
        </authorList>
    </citation>
    <scope>NUCLEOTIDE SEQUENCE [LARGE SCALE GENOMIC DNA]</scope>
    <source>
        <strain evidence="7">R-45383</strain>
    </source>
</reference>
<dbReference type="PANTHER" id="PTHR46847:SF1">
    <property type="entry name" value="D-ALLOSE-BINDING PERIPLASMIC PROTEIN-RELATED"/>
    <property type="match status" value="1"/>
</dbReference>
<dbReference type="Proteomes" id="UP000077628">
    <property type="component" value="Unassembled WGS sequence"/>
</dbReference>
<dbReference type="RefSeq" id="WP_064027515.1">
    <property type="nucleotide sequence ID" value="NZ_LUUK01000151.1"/>
</dbReference>
<keyword evidence="3 4" id="KW-0732">Signal</keyword>
<organism evidence="6 7">
    <name type="scientific">Methylomonas koyamae</name>
    <dbReference type="NCBI Taxonomy" id="702114"/>
    <lineage>
        <taxon>Bacteria</taxon>
        <taxon>Pseudomonadati</taxon>
        <taxon>Pseudomonadota</taxon>
        <taxon>Gammaproteobacteria</taxon>
        <taxon>Methylococcales</taxon>
        <taxon>Methylococcaceae</taxon>
        <taxon>Methylomonas</taxon>
    </lineage>
</organism>
<dbReference type="Gene3D" id="3.40.50.2300">
    <property type="match status" value="2"/>
</dbReference>
<dbReference type="EMBL" id="LUUK01000151">
    <property type="protein sequence ID" value="OAI19961.1"/>
    <property type="molecule type" value="Genomic_DNA"/>
</dbReference>
<dbReference type="InterPro" id="IPR025997">
    <property type="entry name" value="SBP_2_dom"/>
</dbReference>
<feature type="chain" id="PRO_5008069442" evidence="4">
    <location>
        <begin position="29"/>
        <end position="370"/>
    </location>
</feature>
<evidence type="ECO:0000256" key="2">
    <source>
        <dbReference type="ARBA" id="ARBA00007639"/>
    </source>
</evidence>
<feature type="domain" description="Periplasmic binding protein" evidence="5">
    <location>
        <begin position="78"/>
        <end position="327"/>
    </location>
</feature>
<dbReference type="GO" id="GO:0055085">
    <property type="term" value="P:transmembrane transport"/>
    <property type="evidence" value="ECO:0007669"/>
    <property type="project" value="UniProtKB-ARBA"/>
</dbReference>
<dbReference type="OrthoDB" id="9342512at2"/>
<evidence type="ECO:0000256" key="4">
    <source>
        <dbReference type="SAM" id="SignalP"/>
    </source>
</evidence>
<evidence type="ECO:0000259" key="5">
    <source>
        <dbReference type="Pfam" id="PF13407"/>
    </source>
</evidence>
<evidence type="ECO:0000313" key="6">
    <source>
        <dbReference type="EMBL" id="OAI19961.1"/>
    </source>
</evidence>
<keyword evidence="7" id="KW-1185">Reference proteome</keyword>
<comment type="subcellular location">
    <subcellularLocation>
        <location evidence="1">Cell envelope</location>
    </subcellularLocation>
</comment>
<protein>
    <submittedName>
        <fullName evidence="6">Sugar ABC transporter substrate-binding protein</fullName>
    </submittedName>
</protein>
<comment type="caution">
    <text evidence="6">The sequence shown here is derived from an EMBL/GenBank/DDBJ whole genome shotgun (WGS) entry which is preliminary data.</text>
</comment>